<organism evidence="1 2">
    <name type="scientific">Anncaliia algerae PRA339</name>
    <dbReference type="NCBI Taxonomy" id="1288291"/>
    <lineage>
        <taxon>Eukaryota</taxon>
        <taxon>Fungi</taxon>
        <taxon>Fungi incertae sedis</taxon>
        <taxon>Microsporidia</taxon>
        <taxon>Tubulinosematoidea</taxon>
        <taxon>Tubulinosematidae</taxon>
        <taxon>Anncaliia</taxon>
    </lineage>
</organism>
<proteinExistence type="predicted"/>
<accession>A0A059F666</accession>
<reference evidence="2" key="1">
    <citation type="submission" date="2013-02" db="EMBL/GenBank/DDBJ databases">
        <authorList>
            <consortium name="The Broad Institute Genome Sequencing Platform"/>
            <person name="Cuomo C."/>
            <person name="Becnel J."/>
            <person name="Sanscrainte N."/>
            <person name="Walker B."/>
            <person name="Young S.K."/>
            <person name="Zeng Q."/>
            <person name="Gargeya S."/>
            <person name="Fitzgerald M."/>
            <person name="Haas B."/>
            <person name="Abouelleil A."/>
            <person name="Alvarado L."/>
            <person name="Arachchi H.M."/>
            <person name="Berlin A.M."/>
            <person name="Chapman S.B."/>
            <person name="Dewar J."/>
            <person name="Goldberg J."/>
            <person name="Griggs A."/>
            <person name="Gujja S."/>
            <person name="Hansen M."/>
            <person name="Howarth C."/>
            <person name="Imamovic A."/>
            <person name="Larimer J."/>
            <person name="McCowan C."/>
            <person name="Murphy C."/>
            <person name="Neiman D."/>
            <person name="Pearson M."/>
            <person name="Priest M."/>
            <person name="Roberts A."/>
            <person name="Saif S."/>
            <person name="Shea T."/>
            <person name="Sisk P."/>
            <person name="Sykes S."/>
            <person name="Wortman J."/>
            <person name="Nusbaum C."/>
            <person name="Birren B."/>
        </authorList>
    </citation>
    <scope>NUCLEOTIDE SEQUENCE [LARGE SCALE GENOMIC DNA]</scope>
    <source>
        <strain evidence="2">PRA339</strain>
    </source>
</reference>
<dbReference type="EMBL" id="KK365130">
    <property type="protein sequence ID" value="KCZ82471.1"/>
    <property type="molecule type" value="Genomic_DNA"/>
</dbReference>
<dbReference type="AlphaFoldDB" id="A0A059F666"/>
<dbReference type="Proteomes" id="UP000030655">
    <property type="component" value="Unassembled WGS sequence"/>
</dbReference>
<protein>
    <submittedName>
        <fullName evidence="1">Uncharacterized protein</fullName>
    </submittedName>
</protein>
<evidence type="ECO:0000313" key="2">
    <source>
        <dbReference type="Proteomes" id="UP000030655"/>
    </source>
</evidence>
<dbReference type="OrthoDB" id="2191447at2759"/>
<reference evidence="1 2" key="2">
    <citation type="submission" date="2014-03" db="EMBL/GenBank/DDBJ databases">
        <title>The Genome Sequence of Anncaliia algerae insect isolate PRA339.</title>
        <authorList>
            <consortium name="The Broad Institute Genome Sequencing Platform"/>
            <consortium name="The Broad Institute Genome Sequencing Center for Infectious Disease"/>
            <person name="Cuomo C."/>
            <person name="Becnel J."/>
            <person name="Sanscrainte N."/>
            <person name="Walker B."/>
            <person name="Young S.K."/>
            <person name="Zeng Q."/>
            <person name="Gargeya S."/>
            <person name="Fitzgerald M."/>
            <person name="Haas B."/>
            <person name="Abouelleil A."/>
            <person name="Alvarado L."/>
            <person name="Arachchi H.M."/>
            <person name="Berlin A.M."/>
            <person name="Chapman S.B."/>
            <person name="Dewar J."/>
            <person name="Goldberg J."/>
            <person name="Griggs A."/>
            <person name="Gujja S."/>
            <person name="Hansen M."/>
            <person name="Howarth C."/>
            <person name="Imamovic A."/>
            <person name="Larimer J."/>
            <person name="McCowan C."/>
            <person name="Murphy C."/>
            <person name="Neiman D."/>
            <person name="Pearson M."/>
            <person name="Priest M."/>
            <person name="Roberts A."/>
            <person name="Saif S."/>
            <person name="Shea T."/>
            <person name="Sisk P."/>
            <person name="Sykes S."/>
            <person name="Wortman J."/>
            <person name="Nusbaum C."/>
            <person name="Birren B."/>
        </authorList>
    </citation>
    <scope>NUCLEOTIDE SEQUENCE [LARGE SCALE GENOMIC DNA]</scope>
    <source>
        <strain evidence="1 2">PRA339</strain>
    </source>
</reference>
<dbReference type="VEuPathDB" id="MicrosporidiaDB:H312_00129"/>
<evidence type="ECO:0000313" key="1">
    <source>
        <dbReference type="EMBL" id="KCZ82471.1"/>
    </source>
</evidence>
<sequence length="171" mass="21172">MREEKIKKRFLLYKYFKLRRENKKTEAITLLQEILSFKSMSHFSLEIVYLYIYFKDYTGAQERIKCLKKKDLNVEKIEILLNIKCKSKNSKEIINDIINYLKVKFDINLYQLLLKHTKNKIIKRIDFIKSKEYIDTLNLKECLFLYDYFTNDFLKRRLMFLYPFEYEFNLF</sequence>
<name>A0A059F666_9MICR</name>
<keyword evidence="2" id="KW-1185">Reference proteome</keyword>
<dbReference type="HOGENOM" id="CLU_112730_0_0_1"/>
<gene>
    <name evidence="1" type="ORF">H312_00129</name>
</gene>